<name>A0A0L0T687_ALLM3</name>
<feature type="region of interest" description="Disordered" evidence="1">
    <location>
        <begin position="332"/>
        <end position="354"/>
    </location>
</feature>
<dbReference type="VEuPathDB" id="FungiDB:AMAG_20254"/>
<accession>A0A0L0T687</accession>
<evidence type="ECO:0000313" key="2">
    <source>
        <dbReference type="EMBL" id="KNE70201.1"/>
    </source>
</evidence>
<proteinExistence type="predicted"/>
<evidence type="ECO:0000313" key="3">
    <source>
        <dbReference type="Proteomes" id="UP000054350"/>
    </source>
</evidence>
<dbReference type="AlphaFoldDB" id="A0A0L0T687"/>
<gene>
    <name evidence="2" type="ORF">AMAG_20254</name>
</gene>
<reference evidence="2 3" key="1">
    <citation type="submission" date="2009-11" db="EMBL/GenBank/DDBJ databases">
        <title>Annotation of Allomyces macrogynus ATCC 38327.</title>
        <authorList>
            <consortium name="The Broad Institute Genome Sequencing Platform"/>
            <person name="Russ C."/>
            <person name="Cuomo C."/>
            <person name="Burger G."/>
            <person name="Gray M.W."/>
            <person name="Holland P.W.H."/>
            <person name="King N."/>
            <person name="Lang F.B.F."/>
            <person name="Roger A.J."/>
            <person name="Ruiz-Trillo I."/>
            <person name="Young S.K."/>
            <person name="Zeng Q."/>
            <person name="Gargeya S."/>
            <person name="Fitzgerald M."/>
            <person name="Haas B."/>
            <person name="Abouelleil A."/>
            <person name="Alvarado L."/>
            <person name="Arachchi H.M."/>
            <person name="Berlin A."/>
            <person name="Chapman S.B."/>
            <person name="Gearin G."/>
            <person name="Goldberg J."/>
            <person name="Griggs A."/>
            <person name="Gujja S."/>
            <person name="Hansen M."/>
            <person name="Heiman D."/>
            <person name="Howarth C."/>
            <person name="Larimer J."/>
            <person name="Lui A."/>
            <person name="MacDonald P.J.P."/>
            <person name="McCowen C."/>
            <person name="Montmayeur A."/>
            <person name="Murphy C."/>
            <person name="Neiman D."/>
            <person name="Pearson M."/>
            <person name="Priest M."/>
            <person name="Roberts A."/>
            <person name="Saif S."/>
            <person name="Shea T."/>
            <person name="Sisk P."/>
            <person name="Stolte C."/>
            <person name="Sykes S."/>
            <person name="Wortman J."/>
            <person name="Nusbaum C."/>
            <person name="Birren B."/>
        </authorList>
    </citation>
    <scope>NUCLEOTIDE SEQUENCE [LARGE SCALE GENOMIC DNA]</scope>
    <source>
        <strain evidence="2 3">ATCC 38327</strain>
    </source>
</reference>
<keyword evidence="3" id="KW-1185">Reference proteome</keyword>
<feature type="region of interest" description="Disordered" evidence="1">
    <location>
        <begin position="100"/>
        <end position="123"/>
    </location>
</feature>
<feature type="compositionally biased region" description="Low complexity" evidence="1">
    <location>
        <begin position="107"/>
        <end position="116"/>
    </location>
</feature>
<sequence>MLASMAPTSTETSAPALVVDSAAQGRGTTWAAVVASGSPIRAPTPARPAGPVLDDTDLFPALLPTSSTDSLGLTSHDAEIDLRTSLTATTLATSASGLATPIPQANTARPATPTPASSAGGKGVGPVLLGETKAALMLDGNTAATAAIATHDNEVAQTPIAPMMVSPVSQANPEMHERDTDLAPRTSSALGLRPTIPTNPTAETTEPFIALASRTIPAAIAAVVTPTPTPAPPGDHLADSYVWVASTPTSNSPGMTTTSPGSPATECWAVVPRPTRSGKSSPTAMGLSGEAVRRSMLLSPSPRATAKVPVGHGVGESGVLRHFAPPYVPVGARSPTRVLGEGDGGERRADRMLP</sequence>
<dbReference type="OrthoDB" id="5594001at2759"/>
<evidence type="ECO:0000256" key="1">
    <source>
        <dbReference type="SAM" id="MobiDB-lite"/>
    </source>
</evidence>
<feature type="compositionally biased region" description="Basic and acidic residues" evidence="1">
    <location>
        <begin position="344"/>
        <end position="354"/>
    </location>
</feature>
<dbReference type="EMBL" id="GG745364">
    <property type="protein sequence ID" value="KNE70201.1"/>
    <property type="molecule type" value="Genomic_DNA"/>
</dbReference>
<reference evidence="3" key="2">
    <citation type="submission" date="2009-11" db="EMBL/GenBank/DDBJ databases">
        <title>The Genome Sequence of Allomyces macrogynus strain ATCC 38327.</title>
        <authorList>
            <consortium name="The Broad Institute Genome Sequencing Platform"/>
            <person name="Russ C."/>
            <person name="Cuomo C."/>
            <person name="Shea T."/>
            <person name="Young S.K."/>
            <person name="Zeng Q."/>
            <person name="Koehrsen M."/>
            <person name="Haas B."/>
            <person name="Borodovsky M."/>
            <person name="Guigo R."/>
            <person name="Alvarado L."/>
            <person name="Berlin A."/>
            <person name="Borenstein D."/>
            <person name="Chen Z."/>
            <person name="Engels R."/>
            <person name="Freedman E."/>
            <person name="Gellesch M."/>
            <person name="Goldberg J."/>
            <person name="Griggs A."/>
            <person name="Gujja S."/>
            <person name="Heiman D."/>
            <person name="Hepburn T."/>
            <person name="Howarth C."/>
            <person name="Jen D."/>
            <person name="Larson L."/>
            <person name="Lewis B."/>
            <person name="Mehta T."/>
            <person name="Park D."/>
            <person name="Pearson M."/>
            <person name="Roberts A."/>
            <person name="Saif S."/>
            <person name="Shenoy N."/>
            <person name="Sisk P."/>
            <person name="Stolte C."/>
            <person name="Sykes S."/>
            <person name="Walk T."/>
            <person name="White J."/>
            <person name="Yandava C."/>
            <person name="Burger G."/>
            <person name="Gray M.W."/>
            <person name="Holland P.W.H."/>
            <person name="King N."/>
            <person name="Lang F.B.F."/>
            <person name="Roger A.J."/>
            <person name="Ruiz-Trillo I."/>
            <person name="Lander E."/>
            <person name="Nusbaum C."/>
        </authorList>
    </citation>
    <scope>NUCLEOTIDE SEQUENCE [LARGE SCALE GENOMIC DNA]</scope>
    <source>
        <strain evidence="3">ATCC 38327</strain>
    </source>
</reference>
<dbReference type="Proteomes" id="UP000054350">
    <property type="component" value="Unassembled WGS sequence"/>
</dbReference>
<organism evidence="2 3">
    <name type="scientific">Allomyces macrogynus (strain ATCC 38327)</name>
    <name type="common">Allomyces javanicus var. macrogynus</name>
    <dbReference type="NCBI Taxonomy" id="578462"/>
    <lineage>
        <taxon>Eukaryota</taxon>
        <taxon>Fungi</taxon>
        <taxon>Fungi incertae sedis</taxon>
        <taxon>Blastocladiomycota</taxon>
        <taxon>Blastocladiomycetes</taxon>
        <taxon>Blastocladiales</taxon>
        <taxon>Blastocladiaceae</taxon>
        <taxon>Allomyces</taxon>
    </lineage>
</organism>
<protein>
    <submittedName>
        <fullName evidence="2">Uncharacterized protein</fullName>
    </submittedName>
</protein>